<dbReference type="PANTHER" id="PTHR48079:SF6">
    <property type="entry name" value="NAD(P)-BINDING DOMAIN-CONTAINING PROTEIN-RELATED"/>
    <property type="match status" value="1"/>
</dbReference>
<evidence type="ECO:0000313" key="3">
    <source>
        <dbReference type="Proteomes" id="UP001211907"/>
    </source>
</evidence>
<dbReference type="PANTHER" id="PTHR48079">
    <property type="entry name" value="PROTEIN YEEZ"/>
    <property type="match status" value="1"/>
</dbReference>
<evidence type="ECO:0000313" key="2">
    <source>
        <dbReference type="EMBL" id="KAJ3091678.1"/>
    </source>
</evidence>
<comment type="caution">
    <text evidence="2">The sequence shown here is derived from an EMBL/GenBank/DDBJ whole genome shotgun (WGS) entry which is preliminary data.</text>
</comment>
<dbReference type="AlphaFoldDB" id="A0AAD5SRC5"/>
<feature type="domain" description="NAD-dependent epimerase/dehydratase" evidence="1">
    <location>
        <begin position="5"/>
        <end position="113"/>
    </location>
</feature>
<dbReference type="Proteomes" id="UP001211907">
    <property type="component" value="Unassembled WGS sequence"/>
</dbReference>
<keyword evidence="3" id="KW-1185">Reference proteome</keyword>
<evidence type="ECO:0000259" key="1">
    <source>
        <dbReference type="Pfam" id="PF01370"/>
    </source>
</evidence>
<dbReference type="SUPFAM" id="SSF51735">
    <property type="entry name" value="NAD(P)-binding Rossmann-fold domains"/>
    <property type="match status" value="1"/>
</dbReference>
<gene>
    <name evidence="2" type="ORF">HK100_007126</name>
</gene>
<organism evidence="2 3">
    <name type="scientific">Physocladia obscura</name>
    <dbReference type="NCBI Taxonomy" id="109957"/>
    <lineage>
        <taxon>Eukaryota</taxon>
        <taxon>Fungi</taxon>
        <taxon>Fungi incertae sedis</taxon>
        <taxon>Chytridiomycota</taxon>
        <taxon>Chytridiomycota incertae sedis</taxon>
        <taxon>Chytridiomycetes</taxon>
        <taxon>Chytridiales</taxon>
        <taxon>Chytriomycetaceae</taxon>
        <taxon>Physocladia</taxon>
    </lineage>
</organism>
<dbReference type="InterPro" id="IPR001509">
    <property type="entry name" value="Epimerase_deHydtase"/>
</dbReference>
<dbReference type="GO" id="GO:0005737">
    <property type="term" value="C:cytoplasm"/>
    <property type="evidence" value="ECO:0007669"/>
    <property type="project" value="TreeGrafter"/>
</dbReference>
<dbReference type="Gene3D" id="3.40.50.720">
    <property type="entry name" value="NAD(P)-binding Rossmann-like Domain"/>
    <property type="match status" value="1"/>
</dbReference>
<reference evidence="2" key="1">
    <citation type="submission" date="2020-05" db="EMBL/GenBank/DDBJ databases">
        <title>Phylogenomic resolution of chytrid fungi.</title>
        <authorList>
            <person name="Stajich J.E."/>
            <person name="Amses K."/>
            <person name="Simmons R."/>
            <person name="Seto K."/>
            <person name="Myers J."/>
            <person name="Bonds A."/>
            <person name="Quandt C.A."/>
            <person name="Barry K."/>
            <person name="Liu P."/>
            <person name="Grigoriev I."/>
            <person name="Longcore J.E."/>
            <person name="James T.Y."/>
        </authorList>
    </citation>
    <scope>NUCLEOTIDE SEQUENCE</scope>
    <source>
        <strain evidence="2">JEL0513</strain>
    </source>
</reference>
<dbReference type="Pfam" id="PF01370">
    <property type="entry name" value="Epimerase"/>
    <property type="match status" value="1"/>
</dbReference>
<dbReference type="EMBL" id="JADGJH010003340">
    <property type="protein sequence ID" value="KAJ3091678.1"/>
    <property type="molecule type" value="Genomic_DNA"/>
</dbReference>
<dbReference type="InterPro" id="IPR051783">
    <property type="entry name" value="NAD(P)-dependent_oxidoreduct"/>
</dbReference>
<accession>A0AAD5SRC5</accession>
<name>A0AAD5SRC5_9FUNG</name>
<sequence>MSPNVLITGASGYLGGSLLEKIHEEGLPPHGKLYALVRKETDAAEVKKRGAFSLSFDVKDSAAVRKNIVENNISVVFFLIDAMSSNSQVLFIEALAEVKRNTGKEVHFLHAVTTNCTVIEEAEKYGVRNGRGLGFGNKISIQTVDIIKAALSSNHVYKIDTENSVWPVSHVADTSALYKQILSSILAGNLPDSGRNGYYLASSGLVDWNDIYSAIASALYKRRVIADSEVRLADAETVRKMAEGVGCQPQLIGFKIAGLCTLQAKNGEKLGWKSKFDSHHILEAADDE</sequence>
<dbReference type="GO" id="GO:0004029">
    <property type="term" value="F:aldehyde dehydrogenase (NAD+) activity"/>
    <property type="evidence" value="ECO:0007669"/>
    <property type="project" value="TreeGrafter"/>
</dbReference>
<protein>
    <recommendedName>
        <fullName evidence="1">NAD-dependent epimerase/dehydratase domain-containing protein</fullName>
    </recommendedName>
</protein>
<dbReference type="InterPro" id="IPR036291">
    <property type="entry name" value="NAD(P)-bd_dom_sf"/>
</dbReference>
<feature type="non-terminal residue" evidence="2">
    <location>
        <position position="288"/>
    </location>
</feature>
<proteinExistence type="predicted"/>